<proteinExistence type="predicted"/>
<gene>
    <name evidence="1" type="ORF">EN45_097440</name>
</gene>
<dbReference type="Proteomes" id="UP000076449">
    <property type="component" value="Chromosome III"/>
</dbReference>
<protein>
    <submittedName>
        <fullName evidence="1">Uncharacterized protein</fullName>
    </submittedName>
</protein>
<dbReference type="AlphaFoldDB" id="A0A167R4R0"/>
<organism evidence="1">
    <name type="scientific">Penicillium chrysogenum</name>
    <name type="common">Penicillium notatum</name>
    <dbReference type="NCBI Taxonomy" id="5076"/>
    <lineage>
        <taxon>Eukaryota</taxon>
        <taxon>Fungi</taxon>
        <taxon>Dikarya</taxon>
        <taxon>Ascomycota</taxon>
        <taxon>Pezizomycotina</taxon>
        <taxon>Eurotiomycetes</taxon>
        <taxon>Eurotiomycetidae</taxon>
        <taxon>Eurotiales</taxon>
        <taxon>Aspergillaceae</taxon>
        <taxon>Penicillium</taxon>
        <taxon>Penicillium chrysogenum species complex</taxon>
    </lineage>
</organism>
<sequence length="333" mass="38515">MPPNQPIEIPMNIKQWKKAAQKAGVNLRTSVHTRGPFRSGSKVVEEEFLLLRTIWPEVPSSDRRNVQTKLGIDAQFRKADEYLEGVQEFNNYLDAIDKGIPPKNTANLGTFWIPYEQQQRLSQFLNRGPTKNERAYDKNEELVNASLINFLQAVCAKHRDVDSDWNPARVKLTFDFRDVKRDKEIGILRSDVFSLSCQVDGFLESRSTFRAQAIIEAKALYREQHEPNVSWQETMEMVAALLNEHPKKSLSKDRVTLFAQNGAEMYLLNASYKDGYRQYMQGDPGKRLVKQDEFVEVRRYGPYLITDMEDVQYFAKLALAIALRATEEEDQRI</sequence>
<dbReference type="EMBL" id="CM002800">
    <property type="protein sequence ID" value="KZN85557.1"/>
    <property type="molecule type" value="Genomic_DNA"/>
</dbReference>
<reference evidence="1" key="1">
    <citation type="journal article" date="2014" name="Genome Announc.">
        <title>Complete sequencing and chromosome-scale genome assembly of the industrial progenitor strain P2niaD18 from the penicillin producer Penicillium chrysogenum.</title>
        <authorList>
            <person name="Specht T."/>
            <person name="Dahlmann T.A."/>
            <person name="Zadra I."/>
            <person name="Kurnsteiner H."/>
            <person name="Kuck U."/>
        </authorList>
    </citation>
    <scope>NUCLEOTIDE SEQUENCE [LARGE SCALE GENOMIC DNA]</scope>
    <source>
        <strain evidence="1">P2niaD18</strain>
    </source>
</reference>
<evidence type="ECO:0000313" key="1">
    <source>
        <dbReference type="EMBL" id="KZN85557.1"/>
    </source>
</evidence>
<name>A0A167R4R0_PENCH</name>
<accession>A0A167R4R0</accession>